<organism evidence="2 3">
    <name type="scientific">Sporosarcina globispora</name>
    <name type="common">Bacillus globisporus</name>
    <dbReference type="NCBI Taxonomy" id="1459"/>
    <lineage>
        <taxon>Bacteria</taxon>
        <taxon>Bacillati</taxon>
        <taxon>Bacillota</taxon>
        <taxon>Bacilli</taxon>
        <taxon>Bacillales</taxon>
        <taxon>Caryophanaceae</taxon>
        <taxon>Sporosarcina</taxon>
    </lineage>
</organism>
<evidence type="ECO:0000313" key="3">
    <source>
        <dbReference type="Proteomes" id="UP000037109"/>
    </source>
</evidence>
<protein>
    <submittedName>
        <fullName evidence="2">Uncharacterized protein</fullName>
    </submittedName>
</protein>
<evidence type="ECO:0000313" key="2">
    <source>
        <dbReference type="EMBL" id="KON88704.1"/>
    </source>
</evidence>
<name>A0A0M0GFS2_SPOGL</name>
<keyword evidence="3" id="KW-1185">Reference proteome</keyword>
<dbReference type="AlphaFoldDB" id="A0A0M0GFS2"/>
<sequence>MGGDYLSKKANICFLISIIFTIFLLGCTIKTPNEFDLNQLNRVDVEVVKADESYEEAVMITDEETIDVLRKTFKQIKWEPNAEPKMAKKEDVKATLFFRYDENMPERLFEYQVWFNLSNDKATIISNNVKEGYGTLDKGNAQTLESILLNK</sequence>
<dbReference type="Proteomes" id="UP000037109">
    <property type="component" value="Unassembled WGS sequence"/>
</dbReference>
<comment type="caution">
    <text evidence="2">The sequence shown here is derived from an EMBL/GenBank/DDBJ whole genome shotgun (WGS) entry which is preliminary data.</text>
</comment>
<reference evidence="3" key="1">
    <citation type="submission" date="2015-07" db="EMBL/GenBank/DDBJ databases">
        <title>Fjat-10036 dsm4.</title>
        <authorList>
            <person name="Liu B."/>
            <person name="Wang J."/>
            <person name="Zhu Y."/>
            <person name="Liu G."/>
            <person name="Chen Q."/>
            <person name="Chen Z."/>
            <person name="Lan J."/>
            <person name="Che J."/>
            <person name="Ge C."/>
            <person name="Shi H."/>
            <person name="Pan Z."/>
            <person name="Liu X."/>
        </authorList>
    </citation>
    <scope>NUCLEOTIDE SEQUENCE [LARGE SCALE GENOMIC DNA]</scope>
    <source>
        <strain evidence="3">DSM 4</strain>
    </source>
</reference>
<feature type="transmembrane region" description="Helical" evidence="1">
    <location>
        <begin position="12"/>
        <end position="31"/>
    </location>
</feature>
<keyword evidence="1" id="KW-0812">Transmembrane</keyword>
<dbReference type="EMBL" id="LGUF01000007">
    <property type="protein sequence ID" value="KON88704.1"/>
    <property type="molecule type" value="Genomic_DNA"/>
</dbReference>
<keyword evidence="1" id="KW-0472">Membrane</keyword>
<proteinExistence type="predicted"/>
<dbReference type="PATRIC" id="fig|1459.3.peg.4206"/>
<evidence type="ECO:0000256" key="1">
    <source>
        <dbReference type="SAM" id="Phobius"/>
    </source>
</evidence>
<accession>A0A0M0GFS2</accession>
<gene>
    <name evidence="2" type="ORF">AF332_19105</name>
</gene>
<dbReference type="STRING" id="1459.AF332_19105"/>
<keyword evidence="1" id="KW-1133">Transmembrane helix</keyword>